<dbReference type="FunFam" id="3.30.40.10:FF:000079">
    <property type="entry name" value="Peptidyl-prolyl cis-trans isomerase 2"/>
    <property type="match status" value="1"/>
</dbReference>
<dbReference type="CDD" id="cd16663">
    <property type="entry name" value="RING-Ubox_PPIL2"/>
    <property type="match status" value="1"/>
</dbReference>
<gene>
    <name evidence="15" type="ORF">UHOR_07613</name>
</gene>
<dbReference type="InterPro" id="IPR044666">
    <property type="entry name" value="Cyclophilin_A-like"/>
</dbReference>
<evidence type="ECO:0000259" key="13">
    <source>
        <dbReference type="PROSITE" id="PS50072"/>
    </source>
</evidence>
<proteinExistence type="inferred from homology"/>
<dbReference type="Gene3D" id="3.30.40.10">
    <property type="entry name" value="Zinc/RING finger domain, C3HC4 (zinc finger)"/>
    <property type="match status" value="1"/>
</dbReference>
<evidence type="ECO:0000256" key="2">
    <source>
        <dbReference type="ARBA" id="ARBA00000971"/>
    </source>
</evidence>
<dbReference type="GO" id="GO:0000209">
    <property type="term" value="P:protein polyubiquitination"/>
    <property type="evidence" value="ECO:0007669"/>
    <property type="project" value="TreeGrafter"/>
</dbReference>
<keyword evidence="8" id="KW-0833">Ubl conjugation pathway</keyword>
<evidence type="ECO:0000259" key="14">
    <source>
        <dbReference type="PROSITE" id="PS51698"/>
    </source>
</evidence>
<keyword evidence="10 15" id="KW-0413">Isomerase</keyword>
<evidence type="ECO:0000256" key="5">
    <source>
        <dbReference type="ARBA" id="ARBA00004906"/>
    </source>
</evidence>
<dbReference type="PANTHER" id="PTHR45625">
    <property type="entry name" value="PEPTIDYL-PROLYL CIS-TRANS ISOMERASE-RELATED"/>
    <property type="match status" value="1"/>
</dbReference>
<organism evidence="15 16">
    <name type="scientific">Ustilago hordei</name>
    <name type="common">Barley covered smut fungus</name>
    <dbReference type="NCBI Taxonomy" id="120017"/>
    <lineage>
        <taxon>Eukaryota</taxon>
        <taxon>Fungi</taxon>
        <taxon>Dikarya</taxon>
        <taxon>Basidiomycota</taxon>
        <taxon>Ustilaginomycotina</taxon>
        <taxon>Ustilaginomycetes</taxon>
        <taxon>Ustilaginales</taxon>
        <taxon>Ustilaginaceae</taxon>
        <taxon>Ustilago</taxon>
    </lineage>
</organism>
<dbReference type="PANTHER" id="PTHR45625:SF1">
    <property type="entry name" value="RING-TYPE E3 UBIQUITIN-PROTEIN LIGASE PPIL2"/>
    <property type="match status" value="1"/>
</dbReference>
<evidence type="ECO:0000256" key="8">
    <source>
        <dbReference type="ARBA" id="ARBA00022786"/>
    </source>
</evidence>
<feature type="compositionally biased region" description="Gly residues" evidence="12">
    <location>
        <begin position="566"/>
        <end position="575"/>
    </location>
</feature>
<dbReference type="STRING" id="1128400.I2FQM9"/>
<feature type="compositionally biased region" description="Basic and acidic residues" evidence="12">
    <location>
        <begin position="189"/>
        <end position="198"/>
    </location>
</feature>
<dbReference type="Pfam" id="PF00160">
    <property type="entry name" value="Pro_isomerase"/>
    <property type="match status" value="1"/>
</dbReference>
<keyword evidence="9" id="KW-0697">Rotamase</keyword>
<evidence type="ECO:0000256" key="1">
    <source>
        <dbReference type="ARBA" id="ARBA00000900"/>
    </source>
</evidence>
<sequence>MGHGKSDRPFLSAAEHSGIYGAHSSSTGKTSLPSVSAALHAVSFDCCALSFQPWRIPVCSPDNGVAFELTNLVPFLRKYSLHPITGKPFSLDDVVRLNFHKNHARRIHDPVSFKEFGSHSHLVAIRQSGNVFLWDTVQRLNIKAKYMKDLLSDEAFKREDIITLQDPERPEERDPRRFWHVKQGLPLREQDKGIDNKEAVNSSSAQKVLSKLGETSSSQPQRSTSTSKAAPPSTTPKAASSAYTRNQATGQSTGMTAASFTSSSLTPRTSISRVELDTEELMFTHLKSVPHTKAYVRLTTNLGPLNIELHCDRAPKTCYNFLQLCKAGKYTDTIFHRNMPGFMIQGGDPTGTGRGGSSIWGTDFRDEYNERGAYKHDSRAVVSMANKGAGTNASQFFITYRAVPHLDGKHTVFGRLVDGERDRTLLEMEAIPSETGTDRPVRKIKVTDVLVTQDPFERYKVKKRDAKLVDKDDPEYLSRLERKRRRDSDRTTWLGTELPSKKEQGEEKGEEKGEERRKKEERLLASSSSSIGKYLNTAASGKSMTASNGASQVSLQNGSNKRKGDGGGFGDFSGW</sequence>
<dbReference type="InterPro" id="IPR020892">
    <property type="entry name" value="Cyclophilin-type_PPIase_CS"/>
</dbReference>
<dbReference type="FunFam" id="2.40.100.10:FF:000014">
    <property type="entry name" value="Peptidyl-prolyl cis-trans isomerase cyp65"/>
    <property type="match status" value="1"/>
</dbReference>
<comment type="subcellular location">
    <subcellularLocation>
        <location evidence="4">Nucleus</location>
    </subcellularLocation>
</comment>
<dbReference type="Gene3D" id="2.40.100.10">
    <property type="entry name" value="Cyclophilin-like"/>
    <property type="match status" value="1"/>
</dbReference>
<feature type="compositionally biased region" description="Basic and acidic residues" evidence="12">
    <location>
        <begin position="480"/>
        <end position="490"/>
    </location>
</feature>
<evidence type="ECO:0000256" key="4">
    <source>
        <dbReference type="ARBA" id="ARBA00004123"/>
    </source>
</evidence>
<feature type="region of interest" description="Disordered" evidence="12">
    <location>
        <begin position="480"/>
        <end position="575"/>
    </location>
</feature>
<dbReference type="SUPFAM" id="SSF50891">
    <property type="entry name" value="Cyclophilin-like"/>
    <property type="match status" value="1"/>
</dbReference>
<name>I2FQM9_USTHO</name>
<dbReference type="OrthoDB" id="407558at2759"/>
<comment type="pathway">
    <text evidence="5">Protein modification; protein ubiquitination.</text>
</comment>
<evidence type="ECO:0000313" key="15">
    <source>
        <dbReference type="EMBL" id="CCF49222.1"/>
    </source>
</evidence>
<evidence type="ECO:0000256" key="11">
    <source>
        <dbReference type="ARBA" id="ARBA00023242"/>
    </source>
</evidence>
<dbReference type="PROSITE" id="PS50072">
    <property type="entry name" value="CSA_PPIASE_2"/>
    <property type="match status" value="1"/>
</dbReference>
<feature type="compositionally biased region" description="Polar residues" evidence="12">
    <location>
        <begin position="243"/>
        <end position="268"/>
    </location>
</feature>
<evidence type="ECO:0000256" key="10">
    <source>
        <dbReference type="ARBA" id="ARBA00023235"/>
    </source>
</evidence>
<accession>I2FQM9</accession>
<dbReference type="InterPro" id="IPR003613">
    <property type="entry name" value="Ubox_domain"/>
</dbReference>
<comment type="caution">
    <text evidence="15">The sequence shown here is derived from an EMBL/GenBank/DDBJ whole genome shotgun (WGS) entry which is preliminary data.</text>
</comment>
<keyword evidence="11" id="KW-0539">Nucleus</keyword>
<comment type="function">
    <text evidence="3">May catalyze the cis-trans isomerization of proline imidic peptide bonds in oligopeptides thereby assisting the folding of proteins. May also function as a chaperone, playing a role in intracellular transport of proteins. May also have a protein ubiquitin ligase activity acting as an E3 ubiquitin protein ligase or as a ubiquitin-ubiquitin ligase promoting elongation of ubiquitin chains on proteins.</text>
</comment>
<dbReference type="GO" id="GO:0006457">
    <property type="term" value="P:protein folding"/>
    <property type="evidence" value="ECO:0007669"/>
    <property type="project" value="InterPro"/>
</dbReference>
<dbReference type="InterPro" id="IPR002130">
    <property type="entry name" value="Cyclophilin-type_PPIase_dom"/>
</dbReference>
<feature type="domain" description="PPIase cyclophilin-type" evidence="13">
    <location>
        <begin position="300"/>
        <end position="451"/>
    </location>
</feature>
<dbReference type="InterPro" id="IPR026951">
    <property type="entry name" value="PPIL2_U-box_dom"/>
</dbReference>
<comment type="catalytic activity">
    <reaction evidence="1">
        <text>S-ubiquitinyl-[E2 ubiquitin-conjugating enzyme]-L-cysteine + [acceptor protein]-L-lysine = [E2 ubiquitin-conjugating enzyme]-L-cysteine + N(6)-ubiquitinyl-[acceptor protein]-L-lysine.</text>
        <dbReference type="EC" id="2.3.2.27"/>
    </reaction>
</comment>
<dbReference type="InterPro" id="IPR013083">
    <property type="entry name" value="Znf_RING/FYVE/PHD"/>
</dbReference>
<dbReference type="EMBL" id="CAGI01000142">
    <property type="protein sequence ID" value="CCF49222.1"/>
    <property type="molecule type" value="Genomic_DNA"/>
</dbReference>
<dbReference type="PROSITE" id="PS00170">
    <property type="entry name" value="CSA_PPIASE_1"/>
    <property type="match status" value="1"/>
</dbReference>
<dbReference type="GO" id="GO:0003755">
    <property type="term" value="F:peptidyl-prolyl cis-trans isomerase activity"/>
    <property type="evidence" value="ECO:0007669"/>
    <property type="project" value="UniProtKB-KW"/>
</dbReference>
<evidence type="ECO:0000256" key="6">
    <source>
        <dbReference type="ARBA" id="ARBA00007930"/>
    </source>
</evidence>
<dbReference type="eggNOG" id="KOG0883">
    <property type="taxonomic scope" value="Eukaryota"/>
</dbReference>
<evidence type="ECO:0000313" key="16">
    <source>
        <dbReference type="Proteomes" id="UP000006174"/>
    </source>
</evidence>
<dbReference type="HOGENOM" id="CLU_012062_7_0_1"/>
<dbReference type="OMA" id="NFIKHCA"/>
<dbReference type="CDD" id="cd01923">
    <property type="entry name" value="cyclophilin_RING"/>
    <property type="match status" value="1"/>
</dbReference>
<feature type="region of interest" description="Disordered" evidence="12">
    <location>
        <begin position="189"/>
        <end position="268"/>
    </location>
</feature>
<dbReference type="AlphaFoldDB" id="I2FQM9"/>
<evidence type="ECO:0000256" key="3">
    <source>
        <dbReference type="ARBA" id="ARBA00003697"/>
    </source>
</evidence>
<dbReference type="PRINTS" id="PR00153">
    <property type="entry name" value="CSAPPISMRASE"/>
</dbReference>
<dbReference type="SUPFAM" id="SSF57850">
    <property type="entry name" value="RING/U-box"/>
    <property type="match status" value="1"/>
</dbReference>
<feature type="compositionally biased region" description="Polar residues" evidence="12">
    <location>
        <begin position="525"/>
        <end position="556"/>
    </location>
</feature>
<comment type="similarity">
    <text evidence="6">Belongs to the cyclophilin-type PPIase family. PPIL2 subfamily.</text>
</comment>
<protein>
    <submittedName>
        <fullName evidence="15">Related to Peptidyl-prolyl cis-trans isomerase</fullName>
    </submittedName>
</protein>
<feature type="compositionally biased region" description="Low complexity" evidence="12">
    <location>
        <begin position="215"/>
        <end position="242"/>
    </location>
</feature>
<comment type="catalytic activity">
    <reaction evidence="2">
        <text>[protein]-peptidylproline (omega=180) = [protein]-peptidylproline (omega=0)</text>
        <dbReference type="Rhea" id="RHEA:16237"/>
        <dbReference type="Rhea" id="RHEA-COMP:10747"/>
        <dbReference type="Rhea" id="RHEA-COMP:10748"/>
        <dbReference type="ChEBI" id="CHEBI:83833"/>
        <dbReference type="ChEBI" id="CHEBI:83834"/>
        <dbReference type="EC" id="5.2.1.8"/>
    </reaction>
</comment>
<dbReference type="GO" id="GO:0071013">
    <property type="term" value="C:catalytic step 2 spliceosome"/>
    <property type="evidence" value="ECO:0007669"/>
    <property type="project" value="TreeGrafter"/>
</dbReference>
<evidence type="ECO:0000256" key="12">
    <source>
        <dbReference type="SAM" id="MobiDB-lite"/>
    </source>
</evidence>
<keyword evidence="16" id="KW-1185">Reference proteome</keyword>
<feature type="compositionally biased region" description="Basic and acidic residues" evidence="12">
    <location>
        <begin position="499"/>
        <end position="523"/>
    </location>
</feature>
<keyword evidence="7" id="KW-0808">Transferase</keyword>
<evidence type="ECO:0000256" key="9">
    <source>
        <dbReference type="ARBA" id="ARBA00023110"/>
    </source>
</evidence>
<reference evidence="15 16" key="1">
    <citation type="journal article" date="2012" name="Plant Cell">
        <title>Genome comparison of barley and maize smut fungi reveals targeted loss of RNA silencing components and species-specific presence of transposable elements.</title>
        <authorList>
            <person name="Laurie J.D."/>
            <person name="Ali S."/>
            <person name="Linning R."/>
            <person name="Mannhaupt G."/>
            <person name="Wong P."/>
            <person name="Gueldener U."/>
            <person name="Muensterkoetter M."/>
            <person name="Moore R."/>
            <person name="Kahmann R."/>
            <person name="Bakkeren G."/>
            <person name="Schirawski J."/>
        </authorList>
    </citation>
    <scope>NUCLEOTIDE SEQUENCE [LARGE SCALE GENOMIC DNA]</scope>
    <source>
        <strain evidence="16">Uh4875-4</strain>
    </source>
</reference>
<dbReference type="InterPro" id="IPR029000">
    <property type="entry name" value="Cyclophilin-like_dom_sf"/>
</dbReference>
<dbReference type="Proteomes" id="UP000006174">
    <property type="component" value="Unassembled WGS sequence"/>
</dbReference>
<dbReference type="GO" id="GO:0061630">
    <property type="term" value="F:ubiquitin protein ligase activity"/>
    <property type="evidence" value="ECO:0007669"/>
    <property type="project" value="UniProtKB-EC"/>
</dbReference>
<dbReference type="PROSITE" id="PS51698">
    <property type="entry name" value="U_BOX"/>
    <property type="match status" value="1"/>
</dbReference>
<evidence type="ECO:0000256" key="7">
    <source>
        <dbReference type="ARBA" id="ARBA00022679"/>
    </source>
</evidence>
<feature type="domain" description="U-box" evidence="14">
    <location>
        <begin position="40"/>
        <end position="114"/>
    </location>
</feature>